<sequence length="174" mass="19484">MPIFSVLFLVFLSSCARDTVQDLPSREGMPDQESWGVIIILTDEGTIRAKVRSGHLEKYNEKEFVMLDSSVTVDFFDSKEQHTSVLTSEKAEINQASNDMEAMGNVVAVSDSGITLYSESLTWNSREEKLHTKDNIMITTLETDTLYGVGFESDSDLKNWKILSPSGVTGREFK</sequence>
<dbReference type="GO" id="GO:0005886">
    <property type="term" value="C:plasma membrane"/>
    <property type="evidence" value="ECO:0007669"/>
    <property type="project" value="InterPro"/>
</dbReference>
<dbReference type="InterPro" id="IPR026265">
    <property type="entry name" value="LptC"/>
</dbReference>
<organism evidence="1">
    <name type="scientific">marine metagenome</name>
    <dbReference type="NCBI Taxonomy" id="408172"/>
    <lineage>
        <taxon>unclassified sequences</taxon>
        <taxon>metagenomes</taxon>
        <taxon>ecological metagenomes</taxon>
    </lineage>
</organism>
<reference evidence="1" key="1">
    <citation type="submission" date="2018-05" db="EMBL/GenBank/DDBJ databases">
        <authorList>
            <person name="Lanie J.A."/>
            <person name="Ng W.-L."/>
            <person name="Kazmierczak K.M."/>
            <person name="Andrzejewski T.M."/>
            <person name="Davidsen T.M."/>
            <person name="Wayne K.J."/>
            <person name="Tettelin H."/>
            <person name="Glass J.I."/>
            <person name="Rusch D."/>
            <person name="Podicherti R."/>
            <person name="Tsui H.-C.T."/>
            <person name="Winkler M.E."/>
        </authorList>
    </citation>
    <scope>NUCLEOTIDE SEQUENCE</scope>
</reference>
<proteinExistence type="predicted"/>
<gene>
    <name evidence="1" type="ORF">METZ01_LOCUS56043</name>
</gene>
<evidence type="ECO:0000313" key="1">
    <source>
        <dbReference type="EMBL" id="SVA03189.1"/>
    </source>
</evidence>
<dbReference type="Pfam" id="PF06835">
    <property type="entry name" value="LptC"/>
    <property type="match status" value="1"/>
</dbReference>
<accession>A0A381SID0</accession>
<protein>
    <recommendedName>
        <fullName evidence="2">LPS export ABC transporter periplasmic protein LptC</fullName>
    </recommendedName>
</protein>
<dbReference type="InterPro" id="IPR010664">
    <property type="entry name" value="LipoPS_assembly_LptC-rel"/>
</dbReference>
<dbReference type="Gene3D" id="2.60.450.10">
    <property type="entry name" value="Lipopolysaccharide (LPS) transport protein A like domain"/>
    <property type="match status" value="1"/>
</dbReference>
<dbReference type="NCBIfam" id="TIGR04409">
    <property type="entry name" value="LptC_YrbK"/>
    <property type="match status" value="1"/>
</dbReference>
<name>A0A381SID0_9ZZZZ</name>
<dbReference type="AlphaFoldDB" id="A0A381SID0"/>
<dbReference type="EMBL" id="UINC01003081">
    <property type="protein sequence ID" value="SVA03189.1"/>
    <property type="molecule type" value="Genomic_DNA"/>
</dbReference>
<evidence type="ECO:0008006" key="2">
    <source>
        <dbReference type="Google" id="ProtNLM"/>
    </source>
</evidence>
<dbReference type="GO" id="GO:0015221">
    <property type="term" value="F:lipopolysaccharide transmembrane transporter activity"/>
    <property type="evidence" value="ECO:0007669"/>
    <property type="project" value="InterPro"/>
</dbReference>